<dbReference type="PANTHER" id="PTHR11977:SF30">
    <property type="entry name" value="VILLIN-LIKE PROTEIN"/>
    <property type="match status" value="1"/>
</dbReference>
<dbReference type="CDD" id="cd11291">
    <property type="entry name" value="gelsolin_S6_like"/>
    <property type="match status" value="1"/>
</dbReference>
<dbReference type="InterPro" id="IPR036886">
    <property type="entry name" value="Villin_headpiece_dom_sf"/>
</dbReference>
<feature type="compositionally biased region" description="Basic and acidic residues" evidence="4">
    <location>
        <begin position="838"/>
        <end position="848"/>
    </location>
</feature>
<dbReference type="Pfam" id="PF00626">
    <property type="entry name" value="Gelsolin"/>
    <property type="match status" value="5"/>
</dbReference>
<evidence type="ECO:0000256" key="2">
    <source>
        <dbReference type="ARBA" id="ARBA00022467"/>
    </source>
</evidence>
<dbReference type="CDD" id="cd11289">
    <property type="entry name" value="gelsolin_S2_like"/>
    <property type="match status" value="1"/>
</dbReference>
<comment type="similarity">
    <text evidence="1">Belongs to the villin/gelsolin family.</text>
</comment>
<proteinExistence type="inferred from homology"/>
<organism evidence="6 7">
    <name type="scientific">Apodemus speciosus</name>
    <name type="common">Large Japanese field mouse</name>
    <dbReference type="NCBI Taxonomy" id="105296"/>
    <lineage>
        <taxon>Eukaryota</taxon>
        <taxon>Metazoa</taxon>
        <taxon>Chordata</taxon>
        <taxon>Craniata</taxon>
        <taxon>Vertebrata</taxon>
        <taxon>Euteleostomi</taxon>
        <taxon>Mammalia</taxon>
        <taxon>Eutheria</taxon>
        <taxon>Euarchontoglires</taxon>
        <taxon>Glires</taxon>
        <taxon>Rodentia</taxon>
        <taxon>Myomorpha</taxon>
        <taxon>Muroidea</taxon>
        <taxon>Muridae</taxon>
        <taxon>Murinae</taxon>
        <taxon>Apodemus</taxon>
    </lineage>
</organism>
<keyword evidence="7" id="KW-1185">Reference proteome</keyword>
<dbReference type="Proteomes" id="UP001623349">
    <property type="component" value="Unassembled WGS sequence"/>
</dbReference>
<dbReference type="InterPro" id="IPR036180">
    <property type="entry name" value="Gelsolin-like_dom_sf"/>
</dbReference>
<evidence type="ECO:0000313" key="7">
    <source>
        <dbReference type="Proteomes" id="UP001623349"/>
    </source>
</evidence>
<gene>
    <name evidence="6" type="ORF">APTSU1_001002800</name>
</gene>
<dbReference type="PRINTS" id="PR00597">
    <property type="entry name" value="GELSOLIN"/>
</dbReference>
<feature type="compositionally biased region" description="Pro residues" evidence="4">
    <location>
        <begin position="862"/>
        <end position="877"/>
    </location>
</feature>
<dbReference type="EMBL" id="BAAFST010000009">
    <property type="protein sequence ID" value="GAB1294795.1"/>
    <property type="molecule type" value="Genomic_DNA"/>
</dbReference>
<evidence type="ECO:0000256" key="1">
    <source>
        <dbReference type="ARBA" id="ARBA00008418"/>
    </source>
</evidence>
<dbReference type="InterPro" id="IPR007122">
    <property type="entry name" value="Villin/Gelsolin"/>
</dbReference>
<dbReference type="Gene3D" id="1.10.950.10">
    <property type="entry name" value="Villin headpiece domain"/>
    <property type="match status" value="1"/>
</dbReference>
<dbReference type="PROSITE" id="PS51089">
    <property type="entry name" value="HP"/>
    <property type="match status" value="1"/>
</dbReference>
<evidence type="ECO:0000256" key="3">
    <source>
        <dbReference type="ARBA" id="ARBA00023203"/>
    </source>
</evidence>
<dbReference type="InterPro" id="IPR029006">
    <property type="entry name" value="ADF-H/Gelsolin-like_dom_sf"/>
</dbReference>
<dbReference type="CDD" id="cd11293">
    <property type="entry name" value="gelsolin_S4_like"/>
    <property type="match status" value="1"/>
</dbReference>
<feature type="compositionally biased region" description="Polar residues" evidence="4">
    <location>
        <begin position="802"/>
        <end position="817"/>
    </location>
</feature>
<dbReference type="SUPFAM" id="SSF82754">
    <property type="entry name" value="C-terminal, gelsolin-like domain of Sec23/24"/>
    <property type="match status" value="2"/>
</dbReference>
<evidence type="ECO:0000313" key="6">
    <source>
        <dbReference type="EMBL" id="GAB1294795.1"/>
    </source>
</evidence>
<dbReference type="SUPFAM" id="SSF55753">
    <property type="entry name" value="Actin depolymerizing proteins"/>
    <property type="match status" value="4"/>
</dbReference>
<protein>
    <submittedName>
        <fullName evidence="6">Villin-like protein</fullName>
    </submittedName>
</protein>
<comment type="caution">
    <text evidence="6">The sequence shown here is derived from an EMBL/GenBank/DDBJ whole genome shotgun (WGS) entry which is preliminary data.</text>
</comment>
<dbReference type="Pfam" id="PF02209">
    <property type="entry name" value="VHP"/>
    <property type="match status" value="1"/>
</dbReference>
<feature type="domain" description="HP" evidence="5">
    <location>
        <begin position="813"/>
        <end position="905"/>
    </location>
</feature>
<feature type="region of interest" description="Disordered" evidence="4">
    <location>
        <begin position="780"/>
        <end position="817"/>
    </location>
</feature>
<dbReference type="SUPFAM" id="SSF47050">
    <property type="entry name" value="VHP, Villin headpiece domain"/>
    <property type="match status" value="1"/>
</dbReference>
<dbReference type="PANTHER" id="PTHR11977">
    <property type="entry name" value="VILLIN"/>
    <property type="match status" value="1"/>
</dbReference>
<reference evidence="6 7" key="1">
    <citation type="submission" date="2024-08" db="EMBL/GenBank/DDBJ databases">
        <title>The draft genome of Apodemus speciosus.</title>
        <authorList>
            <person name="Nabeshima K."/>
            <person name="Suzuki S."/>
            <person name="Onuma M."/>
        </authorList>
    </citation>
    <scope>NUCLEOTIDE SEQUENCE [LARGE SCALE GENOMIC DNA]</scope>
    <source>
        <strain evidence="6">IB14-021</strain>
    </source>
</reference>
<keyword evidence="3" id="KW-0009">Actin-binding</keyword>
<feature type="region of interest" description="Disordered" evidence="4">
    <location>
        <begin position="831"/>
        <end position="881"/>
    </location>
</feature>
<dbReference type="InterPro" id="IPR007123">
    <property type="entry name" value="Gelsolin-like_dom"/>
</dbReference>
<sequence>MDISQDLPAIDSHRALQIWITENPKMLPLPERAHGNFFEECCYVVLHVPQSPKATQGGSSDLHYWIGKEAGAEAREAAVSFVQRLQEDLGDQTVLRQESQGHESDCFHSYFHPGVIYRKGGRASALKLAETSMYNVQRLLHIRGRKHVSATEVALSWNSFNKGDIFLLDLGKVMIQWNGPKASISEKARALTLTRSLRDRERGGRAQIGVVDAENEATDLMRIMETVLGRRSGSLCASVPRNSVSQLQKGNVRLYHVCEKGTDLVVQELATRPLTQDLLQEDGCYLLDQGGFKIYMWHGRKSSPQEKTAALSRAVGFIQAKGYPNYTNVEVVNDGAESTAFQQLFWTWSKELDRKKHPGKRKLTQVILEVGKLHTQPELAAQLRMVDDGSGKVEVWYIQDLQRQPVDPKHHGQLCSGNCYLVLYTYQRLGRVQYILYLWKGHQSTVEDVKALNCNAEELDLMHQGALVQGHVTMGREPPHFLAIFRGRLVVFQGNAGSKGERPPISDTRLFHVQGTESHNTKTVEVPARAASLTSRDVFFLITSHVCYLWFGKMAVIGTSVRWRGRWSLTSQGITRKQCSRVRSLSTSGKPSEAGPPILVTTGNRTSGGYVYPEEELTEARRLPEEVSSIQPRLFECSSHSGVLVLTEVVFFGQEDLDKYDIMLLDTCQEIFLWLGEAAGEWKKEAVAWGHEYLRTHPADRSPATPIVVVKQGHEPATFTGWFVTWDPYKWTNSQSYEEMVGGSLGPGSAISEMTAEVHNFQLTPRLSDDRAGCPMLLAFKGSQDGPENEQELGLRVDGESPSMNHTSSCSGLTVNGSLPRERLMHQALEDLPQGVDPARKEKFRMDDTSSWDRNLGSRNPHPSPPTPTLPPHPSPPNIFRKSKEEFYSMAKWKQQQEKKKLGFF</sequence>
<dbReference type="InterPro" id="IPR003128">
    <property type="entry name" value="Villin_headpiece"/>
</dbReference>
<dbReference type="SMART" id="SM00262">
    <property type="entry name" value="GEL"/>
    <property type="match status" value="6"/>
</dbReference>
<dbReference type="SMART" id="SM00153">
    <property type="entry name" value="VHP"/>
    <property type="match status" value="1"/>
</dbReference>
<dbReference type="CDD" id="cd11292">
    <property type="entry name" value="gelsolin_S3_like"/>
    <property type="match status" value="1"/>
</dbReference>
<dbReference type="Gene3D" id="3.40.20.10">
    <property type="entry name" value="Severin"/>
    <property type="match status" value="6"/>
</dbReference>
<accession>A0ABQ0F6F6</accession>
<evidence type="ECO:0000256" key="4">
    <source>
        <dbReference type="SAM" id="MobiDB-lite"/>
    </source>
</evidence>
<keyword evidence="2" id="KW-0117">Actin capping</keyword>
<name>A0ABQ0F6F6_APOSI</name>
<evidence type="ECO:0000259" key="5">
    <source>
        <dbReference type="PROSITE" id="PS51089"/>
    </source>
</evidence>